<organism evidence="1 2">
    <name type="scientific">Laccaria amethystina LaAM-08-1</name>
    <dbReference type="NCBI Taxonomy" id="1095629"/>
    <lineage>
        <taxon>Eukaryota</taxon>
        <taxon>Fungi</taxon>
        <taxon>Dikarya</taxon>
        <taxon>Basidiomycota</taxon>
        <taxon>Agaricomycotina</taxon>
        <taxon>Agaricomycetes</taxon>
        <taxon>Agaricomycetidae</taxon>
        <taxon>Agaricales</taxon>
        <taxon>Agaricineae</taxon>
        <taxon>Hydnangiaceae</taxon>
        <taxon>Laccaria</taxon>
    </lineage>
</organism>
<protein>
    <submittedName>
        <fullName evidence="1">Uncharacterized protein</fullName>
    </submittedName>
</protein>
<reference evidence="1 2" key="1">
    <citation type="submission" date="2014-04" db="EMBL/GenBank/DDBJ databases">
        <authorList>
            <consortium name="DOE Joint Genome Institute"/>
            <person name="Kuo A."/>
            <person name="Kohler A."/>
            <person name="Nagy L.G."/>
            <person name="Floudas D."/>
            <person name="Copeland A."/>
            <person name="Barry K.W."/>
            <person name="Cichocki N."/>
            <person name="Veneault-Fourrey C."/>
            <person name="LaButti K."/>
            <person name="Lindquist E.A."/>
            <person name="Lipzen A."/>
            <person name="Lundell T."/>
            <person name="Morin E."/>
            <person name="Murat C."/>
            <person name="Sun H."/>
            <person name="Tunlid A."/>
            <person name="Henrissat B."/>
            <person name="Grigoriev I.V."/>
            <person name="Hibbett D.S."/>
            <person name="Martin F."/>
            <person name="Nordberg H.P."/>
            <person name="Cantor M.N."/>
            <person name="Hua S.X."/>
        </authorList>
    </citation>
    <scope>NUCLEOTIDE SEQUENCE [LARGE SCALE GENOMIC DNA]</scope>
    <source>
        <strain evidence="1 2">LaAM-08-1</strain>
    </source>
</reference>
<evidence type="ECO:0000313" key="2">
    <source>
        <dbReference type="Proteomes" id="UP000054477"/>
    </source>
</evidence>
<sequence>MKTMIDGMLEWSKSRHGVCRASQVVKRWLPSLSSSRARDRCNDEQRVTSQVVHTRLPREKIISHDVILTCERTHILLDWTKCKHLDWAALLKVVQPTDLWKALFLGVHDAATDIAVIHAADSTNRKDVKLDSAGTFLSEYRVLIKPTRITFQSSRNSVKPH</sequence>
<evidence type="ECO:0000313" key="1">
    <source>
        <dbReference type="EMBL" id="KIK07548.1"/>
    </source>
</evidence>
<dbReference type="Proteomes" id="UP000054477">
    <property type="component" value="Unassembled WGS sequence"/>
</dbReference>
<name>A0A0C9YHT4_9AGAR</name>
<dbReference type="HOGENOM" id="CLU_1643970_0_0_1"/>
<accession>A0A0C9YHT4</accession>
<gene>
    <name evidence="1" type="ORF">K443DRAFT_165476</name>
</gene>
<keyword evidence="2" id="KW-1185">Reference proteome</keyword>
<proteinExistence type="predicted"/>
<dbReference type="EMBL" id="KN838546">
    <property type="protein sequence ID" value="KIK07548.1"/>
    <property type="molecule type" value="Genomic_DNA"/>
</dbReference>
<reference evidence="2" key="2">
    <citation type="submission" date="2015-01" db="EMBL/GenBank/DDBJ databases">
        <title>Evolutionary Origins and Diversification of the Mycorrhizal Mutualists.</title>
        <authorList>
            <consortium name="DOE Joint Genome Institute"/>
            <consortium name="Mycorrhizal Genomics Consortium"/>
            <person name="Kohler A."/>
            <person name="Kuo A."/>
            <person name="Nagy L.G."/>
            <person name="Floudas D."/>
            <person name="Copeland A."/>
            <person name="Barry K.W."/>
            <person name="Cichocki N."/>
            <person name="Veneault-Fourrey C."/>
            <person name="LaButti K."/>
            <person name="Lindquist E.A."/>
            <person name="Lipzen A."/>
            <person name="Lundell T."/>
            <person name="Morin E."/>
            <person name="Murat C."/>
            <person name="Riley R."/>
            <person name="Ohm R."/>
            <person name="Sun H."/>
            <person name="Tunlid A."/>
            <person name="Henrissat B."/>
            <person name="Grigoriev I.V."/>
            <person name="Hibbett D.S."/>
            <person name="Martin F."/>
        </authorList>
    </citation>
    <scope>NUCLEOTIDE SEQUENCE [LARGE SCALE GENOMIC DNA]</scope>
    <source>
        <strain evidence="2">LaAM-08-1</strain>
    </source>
</reference>
<dbReference type="AlphaFoldDB" id="A0A0C9YHT4"/>